<organism evidence="6 7">
    <name type="scientific">Calicophoron daubneyi</name>
    <name type="common">Rumen fluke</name>
    <name type="synonym">Paramphistomum daubneyi</name>
    <dbReference type="NCBI Taxonomy" id="300641"/>
    <lineage>
        <taxon>Eukaryota</taxon>
        <taxon>Metazoa</taxon>
        <taxon>Spiralia</taxon>
        <taxon>Lophotrochozoa</taxon>
        <taxon>Platyhelminthes</taxon>
        <taxon>Trematoda</taxon>
        <taxon>Digenea</taxon>
        <taxon>Plagiorchiida</taxon>
        <taxon>Pronocephalata</taxon>
        <taxon>Paramphistomoidea</taxon>
        <taxon>Paramphistomidae</taxon>
        <taxon>Calicophoron</taxon>
    </lineage>
</organism>
<dbReference type="AlphaFoldDB" id="A0AAV2TRB7"/>
<sequence>MLNGLCRSCSNFSRSTCCRISAHTVRLSVAILTQQRCAYANSSRQSYNLPQSTEFGAGGDNLPSGIQIFIRWLRRLRPLKTEIADLRRRIRRNKGGFDLKVPALTRYFVRFPFLTDAEFADWSVTTDSALGLGYSWAEFVRSPRSASGLAGVENLPGFDGAGLEDELKSNEHSPVRIEDDTHPYAYIYPPTYPKRGPRPGGKQASSDALISSATDRKFKGYGWFRGFISTRVPDRGDLVRAGFANVRCPETTLFGFLMPYALFSYTHMIIRYRGDGRAYRINIATREDWDITFHDVHQFILYTRGGPYWQIAKIPFSRFIRLAEGKVRLDQIKLRKDKVRLISFTLMDDIDGPFSLELDYIALYVDQDHHEEFAYEQYDRSGIVQ</sequence>
<feature type="domain" description="NADH:ubiquinone oxidoreductase intermediate-associated protein 30" evidence="5">
    <location>
        <begin position="219"/>
        <end position="358"/>
    </location>
</feature>
<dbReference type="Pfam" id="PF08547">
    <property type="entry name" value="CIA30"/>
    <property type="match status" value="1"/>
</dbReference>
<dbReference type="Proteomes" id="UP001497525">
    <property type="component" value="Unassembled WGS sequence"/>
</dbReference>
<evidence type="ECO:0000313" key="7">
    <source>
        <dbReference type="Proteomes" id="UP001497525"/>
    </source>
</evidence>
<comment type="caution">
    <text evidence="6">The sequence shown here is derived from an EMBL/GenBank/DDBJ whole genome shotgun (WGS) entry which is preliminary data.</text>
</comment>
<dbReference type="SUPFAM" id="SSF49785">
    <property type="entry name" value="Galactose-binding domain-like"/>
    <property type="match status" value="1"/>
</dbReference>
<keyword evidence="3" id="KW-0496">Mitochondrion</keyword>
<evidence type="ECO:0000256" key="3">
    <source>
        <dbReference type="ARBA" id="ARBA00023128"/>
    </source>
</evidence>
<dbReference type="InterPro" id="IPR013857">
    <property type="entry name" value="NADH-UbQ_OxRdtase-assoc_prot30"/>
</dbReference>
<dbReference type="EMBL" id="CAXLJL010000501">
    <property type="protein sequence ID" value="CAL5138551.1"/>
    <property type="molecule type" value="Genomic_DNA"/>
</dbReference>
<proteinExistence type="inferred from homology"/>
<evidence type="ECO:0000256" key="4">
    <source>
        <dbReference type="ARBA" id="ARBA00023186"/>
    </source>
</evidence>
<dbReference type="GO" id="GO:0006120">
    <property type="term" value="P:mitochondrial electron transport, NADH to ubiquinone"/>
    <property type="evidence" value="ECO:0007669"/>
    <property type="project" value="TreeGrafter"/>
</dbReference>
<evidence type="ECO:0000313" key="6">
    <source>
        <dbReference type="EMBL" id="CAL5138551.1"/>
    </source>
</evidence>
<dbReference type="GO" id="GO:0005739">
    <property type="term" value="C:mitochondrion"/>
    <property type="evidence" value="ECO:0007669"/>
    <property type="project" value="UniProtKB-SubCell"/>
</dbReference>
<protein>
    <recommendedName>
        <fullName evidence="5">NADH:ubiquinone oxidoreductase intermediate-associated protein 30 domain-containing protein</fullName>
    </recommendedName>
</protein>
<reference evidence="6" key="1">
    <citation type="submission" date="2024-06" db="EMBL/GenBank/DDBJ databases">
        <authorList>
            <person name="Liu X."/>
            <person name="Lenzi L."/>
            <person name="Haldenby T S."/>
            <person name="Uol C."/>
        </authorList>
    </citation>
    <scope>NUCLEOTIDE SEQUENCE</scope>
</reference>
<dbReference type="GO" id="GO:0032981">
    <property type="term" value="P:mitochondrial respiratory chain complex I assembly"/>
    <property type="evidence" value="ECO:0007669"/>
    <property type="project" value="TreeGrafter"/>
</dbReference>
<dbReference type="GO" id="GO:0051082">
    <property type="term" value="F:unfolded protein binding"/>
    <property type="evidence" value="ECO:0007669"/>
    <property type="project" value="TreeGrafter"/>
</dbReference>
<gene>
    <name evidence="6" type="ORF">CDAUBV1_LOCUS13378</name>
</gene>
<dbReference type="PANTHER" id="PTHR13194:SF18">
    <property type="entry name" value="COMPLEX I INTERMEDIATE-ASSOCIATED PROTEIN 30, MITOCHONDRIAL"/>
    <property type="match status" value="1"/>
</dbReference>
<dbReference type="PANTHER" id="PTHR13194">
    <property type="entry name" value="COMPLEX I INTERMEDIATE-ASSOCIATED PROTEIN 30"/>
    <property type="match status" value="1"/>
</dbReference>
<accession>A0AAV2TRB7</accession>
<dbReference type="InterPro" id="IPR008979">
    <property type="entry name" value="Galactose-bd-like_sf"/>
</dbReference>
<comment type="similarity">
    <text evidence="2">Belongs to the CIA30 family.</text>
</comment>
<name>A0AAV2TRB7_CALDB</name>
<evidence type="ECO:0000256" key="1">
    <source>
        <dbReference type="ARBA" id="ARBA00004173"/>
    </source>
</evidence>
<dbReference type="InterPro" id="IPR039131">
    <property type="entry name" value="NDUFAF1"/>
</dbReference>
<evidence type="ECO:0000259" key="5">
    <source>
        <dbReference type="Pfam" id="PF08547"/>
    </source>
</evidence>
<evidence type="ECO:0000256" key="2">
    <source>
        <dbReference type="ARBA" id="ARBA00007884"/>
    </source>
</evidence>
<comment type="subcellular location">
    <subcellularLocation>
        <location evidence="1">Mitochondrion</location>
    </subcellularLocation>
</comment>
<keyword evidence="4" id="KW-0143">Chaperone</keyword>